<proteinExistence type="inferred from homology"/>
<evidence type="ECO:0000313" key="7">
    <source>
        <dbReference type="EMBL" id="RCG21486.1"/>
    </source>
</evidence>
<evidence type="ECO:0000313" key="8">
    <source>
        <dbReference type="Proteomes" id="UP000252914"/>
    </source>
</evidence>
<dbReference type="GO" id="GO:0046872">
    <property type="term" value="F:metal ion binding"/>
    <property type="evidence" value="ECO:0007669"/>
    <property type="project" value="UniProtKB-KW"/>
</dbReference>
<dbReference type="Gene3D" id="3.90.180.10">
    <property type="entry name" value="Medium-chain alcohol dehydrogenases, catalytic domain"/>
    <property type="match status" value="2"/>
</dbReference>
<dbReference type="AlphaFoldDB" id="A0A367ETN9"/>
<keyword evidence="3" id="KW-0479">Metal-binding</keyword>
<dbReference type="SUPFAM" id="SSF51735">
    <property type="entry name" value="NAD(P)-binding Rossmann-fold domains"/>
    <property type="match status" value="1"/>
</dbReference>
<evidence type="ECO:0000256" key="5">
    <source>
        <dbReference type="ARBA" id="ARBA00023002"/>
    </source>
</evidence>
<comment type="cofactor">
    <cofactor evidence="1">
        <name>Zn(2+)</name>
        <dbReference type="ChEBI" id="CHEBI:29105"/>
    </cofactor>
</comment>
<feature type="domain" description="Enoyl reductase (ER)" evidence="6">
    <location>
        <begin position="52"/>
        <end position="389"/>
    </location>
</feature>
<evidence type="ECO:0000259" key="6">
    <source>
        <dbReference type="SMART" id="SM00829"/>
    </source>
</evidence>
<name>A0A367ETN9_9ACTN</name>
<dbReference type="InterPro" id="IPR011032">
    <property type="entry name" value="GroES-like_sf"/>
</dbReference>
<dbReference type="InterPro" id="IPR036291">
    <property type="entry name" value="NAD(P)-bd_dom_sf"/>
</dbReference>
<dbReference type="EMBL" id="QOIN01000046">
    <property type="protein sequence ID" value="RCG21486.1"/>
    <property type="molecule type" value="Genomic_DNA"/>
</dbReference>
<organism evidence="7 8">
    <name type="scientific">Streptomyces diacarni</name>
    <dbReference type="NCBI Taxonomy" id="2800381"/>
    <lineage>
        <taxon>Bacteria</taxon>
        <taxon>Bacillati</taxon>
        <taxon>Actinomycetota</taxon>
        <taxon>Actinomycetes</taxon>
        <taxon>Kitasatosporales</taxon>
        <taxon>Streptomycetaceae</taxon>
        <taxon>Streptomyces</taxon>
    </lineage>
</organism>
<keyword evidence="8" id="KW-1185">Reference proteome</keyword>
<evidence type="ECO:0000256" key="3">
    <source>
        <dbReference type="ARBA" id="ARBA00022723"/>
    </source>
</evidence>
<dbReference type="SUPFAM" id="SSF50129">
    <property type="entry name" value="GroES-like"/>
    <property type="match status" value="1"/>
</dbReference>
<dbReference type="PANTHER" id="PTHR43350">
    <property type="entry name" value="NAD-DEPENDENT ALCOHOL DEHYDROGENASE"/>
    <property type="match status" value="1"/>
</dbReference>
<comment type="similarity">
    <text evidence="2">Belongs to the zinc-containing alcohol dehydrogenase family.</text>
</comment>
<evidence type="ECO:0000256" key="2">
    <source>
        <dbReference type="ARBA" id="ARBA00008072"/>
    </source>
</evidence>
<dbReference type="InterPro" id="IPR020843">
    <property type="entry name" value="ER"/>
</dbReference>
<accession>A0A367ETN9</accession>
<gene>
    <name evidence="7" type="ORF">DTL70_18880</name>
</gene>
<dbReference type="PANTHER" id="PTHR43350:SF19">
    <property type="entry name" value="D-GULOSIDE 3-DEHYDROGENASE"/>
    <property type="match status" value="1"/>
</dbReference>
<reference evidence="7 8" key="1">
    <citation type="submission" date="2018-06" db="EMBL/GenBank/DDBJ databases">
        <title>Streptomyces reniochalinae sp. nov. and Streptomyces diacarnus sp. nov. from marine sponges.</title>
        <authorList>
            <person name="Li L."/>
        </authorList>
    </citation>
    <scope>NUCLEOTIDE SEQUENCE [LARGE SCALE GENOMIC DNA]</scope>
    <source>
        <strain evidence="7 8">LHW51701</strain>
    </source>
</reference>
<protein>
    <submittedName>
        <fullName evidence="7">Oxidoreductase</fullName>
    </submittedName>
</protein>
<keyword evidence="5" id="KW-0560">Oxidoreductase</keyword>
<dbReference type="InterPro" id="IPR013149">
    <property type="entry name" value="ADH-like_C"/>
</dbReference>
<dbReference type="Gene3D" id="3.40.50.720">
    <property type="entry name" value="NAD(P)-binding Rossmann-like Domain"/>
    <property type="match status" value="1"/>
</dbReference>
<keyword evidence="4" id="KW-0862">Zinc</keyword>
<evidence type="ECO:0000256" key="4">
    <source>
        <dbReference type="ARBA" id="ARBA00022833"/>
    </source>
</evidence>
<comment type="caution">
    <text evidence="7">The sequence shown here is derived from an EMBL/GenBank/DDBJ whole genome shotgun (WGS) entry which is preliminary data.</text>
</comment>
<sequence>MPHPRFRLSLASSASQHQFCLFTRRNPDVSSTKLLESRRSESLVERVVQFTGPRTVEVAEHESEPLPPGHVRVRTRYSGISAGTELTAYRGTNPYLTRTWDPESRLFTDDAAGMSYPVVGWGYSEVGEVTEVSPELADAPGLPQVGDLAWGIWGHRSEGIVPAARMAGHRLPDGLDPLAGAFARVGAIAYNAVLGADIHLGEDVAVFGQGVIGLLTTRLAQLNGARVSAVDALDARLEHARTHGATTTLNARTDSVAERLREATEGRGADAAIEISGAYPALHEALRSVAVGGRVVAAGFYQGDGAGLRLGDEFHHNRAQLVCSQIGGVPQALDGRWSVERLQRTFLRLVGEGRVDVASLVSHVLPVADAAQAYELLDERPGEALQMVLAF</sequence>
<dbReference type="Pfam" id="PF00107">
    <property type="entry name" value="ADH_zinc_N"/>
    <property type="match status" value="1"/>
</dbReference>
<dbReference type="GO" id="GO:0016491">
    <property type="term" value="F:oxidoreductase activity"/>
    <property type="evidence" value="ECO:0007669"/>
    <property type="project" value="UniProtKB-KW"/>
</dbReference>
<dbReference type="CDD" id="cd08255">
    <property type="entry name" value="2-desacetyl-2-hydroxyethyl_bacteriochlorophyllide_like"/>
    <property type="match status" value="1"/>
</dbReference>
<dbReference type="SMART" id="SM00829">
    <property type="entry name" value="PKS_ER"/>
    <property type="match status" value="1"/>
</dbReference>
<evidence type="ECO:0000256" key="1">
    <source>
        <dbReference type="ARBA" id="ARBA00001947"/>
    </source>
</evidence>
<dbReference type="Proteomes" id="UP000252914">
    <property type="component" value="Unassembled WGS sequence"/>
</dbReference>